<dbReference type="AlphaFoldDB" id="A0A0S4JET6"/>
<proteinExistence type="predicted"/>
<dbReference type="EMBL" id="CYKH01001603">
    <property type="protein sequence ID" value="CUG87937.1"/>
    <property type="molecule type" value="Genomic_DNA"/>
</dbReference>
<keyword evidence="3" id="KW-1185">Reference proteome</keyword>
<evidence type="ECO:0000313" key="3">
    <source>
        <dbReference type="Proteomes" id="UP000051952"/>
    </source>
</evidence>
<evidence type="ECO:0000313" key="2">
    <source>
        <dbReference type="EMBL" id="CUG87937.1"/>
    </source>
</evidence>
<feature type="region of interest" description="Disordered" evidence="1">
    <location>
        <begin position="183"/>
        <end position="205"/>
    </location>
</feature>
<feature type="region of interest" description="Disordered" evidence="1">
    <location>
        <begin position="241"/>
        <end position="284"/>
    </location>
</feature>
<accession>A0A0S4JET6</accession>
<feature type="region of interest" description="Disordered" evidence="1">
    <location>
        <begin position="632"/>
        <end position="667"/>
    </location>
</feature>
<dbReference type="Proteomes" id="UP000051952">
    <property type="component" value="Unassembled WGS sequence"/>
</dbReference>
<reference evidence="3" key="1">
    <citation type="submission" date="2015-09" db="EMBL/GenBank/DDBJ databases">
        <authorList>
            <consortium name="Pathogen Informatics"/>
        </authorList>
    </citation>
    <scope>NUCLEOTIDE SEQUENCE [LARGE SCALE GENOMIC DNA]</scope>
    <source>
        <strain evidence="3">Lake Konstanz</strain>
    </source>
</reference>
<organism evidence="2 3">
    <name type="scientific">Bodo saltans</name>
    <name type="common">Flagellated protozoan</name>
    <dbReference type="NCBI Taxonomy" id="75058"/>
    <lineage>
        <taxon>Eukaryota</taxon>
        <taxon>Discoba</taxon>
        <taxon>Euglenozoa</taxon>
        <taxon>Kinetoplastea</taxon>
        <taxon>Metakinetoplastina</taxon>
        <taxon>Eubodonida</taxon>
        <taxon>Bodonidae</taxon>
        <taxon>Bodo</taxon>
    </lineage>
</organism>
<name>A0A0S4JET6_BODSA</name>
<feature type="region of interest" description="Disordered" evidence="1">
    <location>
        <begin position="17"/>
        <end position="160"/>
    </location>
</feature>
<evidence type="ECO:0000256" key="1">
    <source>
        <dbReference type="SAM" id="MobiDB-lite"/>
    </source>
</evidence>
<feature type="compositionally biased region" description="Low complexity" evidence="1">
    <location>
        <begin position="65"/>
        <end position="77"/>
    </location>
</feature>
<dbReference type="OrthoDB" id="271736at2759"/>
<feature type="compositionally biased region" description="Low complexity" evidence="1">
    <location>
        <begin position="29"/>
        <end position="41"/>
    </location>
</feature>
<dbReference type="OMA" id="KHAVHES"/>
<sequence length="667" mass="73254">MFRAAAARYLVFAPRVDGTRTTGGRGHASNNNNIHSTTTSSVASKRPRRGFLATSSHKTDPHTRSSTSTTATSAQQTFQPFQRGIDKVSVGTASSNRRGQRGEHGAELFDPLQSPAEVRQRRLSRTAEAADATRQTSRTSNHELPSDYYETKAPNSSERRATRMREILKQRAVSSVEITKGGEADIDLGGLPQDQYHGKDGWTTLPEESSMYQNIINKDALPSRESYNSWSILKRQQELHDRNAASTGSFSTRQGEKDATKSDVSGDNAATEHHQDEVPNSSIEKEVFLQSRAGSAEEWRKHNGTYRTTFDDNVTLLPMRDAVSYSRSTYALRKLYLDGMSGYMDIITQHEELSIAEEVMTLTQSPTACYIAEEMRYCVNLVDLTTPLGIPSKDPLAFPFHRCPTLMTVLQRLVDLRLVSMMPNVVQLSEFVGNFSGYPPHCKPHTIGPYLGILNLVSPAVLQTRHVQHPWAPRMLLQPRSLFVVEPPCLQEYAIGYAATHQPFHNFDYATRLSADYRIEILFAAVDIPNTKLLRETVAMTEYAASKKPLLASGASVSSASSTAGVDAAIQRLSSVVRGGAPPTSAEEAKAALHGEVGSRAVPLKHAVHESSTSAAKRRIAELKARHQHVQDRLKGISSDDGASGAGVYHRGGANVIQGHKPGPKRL</sequence>
<dbReference type="VEuPathDB" id="TriTrypDB:BSAL_12770"/>
<feature type="compositionally biased region" description="Basic and acidic residues" evidence="1">
    <location>
        <begin position="270"/>
        <end position="284"/>
    </location>
</feature>
<gene>
    <name evidence="2" type="ORF">BSAL_12770</name>
</gene>
<feature type="compositionally biased region" description="Polar residues" evidence="1">
    <location>
        <begin position="244"/>
        <end position="253"/>
    </location>
</feature>
<protein>
    <submittedName>
        <fullName evidence="2">Uncharacterized protein</fullName>
    </submittedName>
</protein>